<organism evidence="1">
    <name type="scientific">Anguilla anguilla</name>
    <name type="common">European freshwater eel</name>
    <name type="synonym">Muraena anguilla</name>
    <dbReference type="NCBI Taxonomy" id="7936"/>
    <lineage>
        <taxon>Eukaryota</taxon>
        <taxon>Metazoa</taxon>
        <taxon>Chordata</taxon>
        <taxon>Craniata</taxon>
        <taxon>Vertebrata</taxon>
        <taxon>Euteleostomi</taxon>
        <taxon>Actinopterygii</taxon>
        <taxon>Neopterygii</taxon>
        <taxon>Teleostei</taxon>
        <taxon>Anguilliformes</taxon>
        <taxon>Anguillidae</taxon>
        <taxon>Anguilla</taxon>
    </lineage>
</organism>
<sequence length="51" mass="6167">MEPIMIKKLYALCYNYNMRLFNLDDDLINYLSHKDYTTVKAKVNFFLEIIS</sequence>
<dbReference type="AlphaFoldDB" id="A0A0E9R733"/>
<evidence type="ECO:0000313" key="1">
    <source>
        <dbReference type="EMBL" id="JAH24909.1"/>
    </source>
</evidence>
<dbReference type="EMBL" id="GBXM01083668">
    <property type="protein sequence ID" value="JAH24909.1"/>
    <property type="molecule type" value="Transcribed_RNA"/>
</dbReference>
<protein>
    <submittedName>
        <fullName evidence="1">Uncharacterized protein</fullName>
    </submittedName>
</protein>
<reference evidence="1" key="1">
    <citation type="submission" date="2014-11" db="EMBL/GenBank/DDBJ databases">
        <authorList>
            <person name="Amaro Gonzalez C."/>
        </authorList>
    </citation>
    <scope>NUCLEOTIDE SEQUENCE</scope>
</reference>
<dbReference type="EMBL" id="GBXM01071441">
    <property type="protein sequence ID" value="JAH37136.1"/>
    <property type="molecule type" value="Transcribed_RNA"/>
</dbReference>
<reference evidence="1" key="2">
    <citation type="journal article" date="2015" name="Fish Shellfish Immunol.">
        <title>Early steps in the European eel (Anguilla anguilla)-Vibrio vulnificus interaction in the gills: Role of the RtxA13 toxin.</title>
        <authorList>
            <person name="Callol A."/>
            <person name="Pajuelo D."/>
            <person name="Ebbesson L."/>
            <person name="Teles M."/>
            <person name="MacKenzie S."/>
            <person name="Amaro C."/>
        </authorList>
    </citation>
    <scope>NUCLEOTIDE SEQUENCE</scope>
</reference>
<name>A0A0E9R733_ANGAN</name>
<proteinExistence type="predicted"/>
<accession>A0A0E9R733</accession>